<evidence type="ECO:0000256" key="2">
    <source>
        <dbReference type="SAM" id="Phobius"/>
    </source>
</evidence>
<name>A0ABY2BQN2_9ACTN</name>
<dbReference type="Pfam" id="PF13349">
    <property type="entry name" value="DUF4097"/>
    <property type="match status" value="1"/>
</dbReference>
<accession>A0ABY2BQN2</accession>
<proteinExistence type="predicted"/>
<sequence length="261" mass="27290">MGRVGMADTKQVGALLLVTGAALAFWSFGDRESSGEHRVDSKISTVRLDSPNADITIKVGDGDTTTVQEKRKYWLIKHGDTYSVDGETLKLDGDCGWQCTADFVITVPRGTKVTGENGTGDLSITGVGGIDASSRSGDISLRDVTGDVKLDLTSGDVEIDRLTGKLDIVATSGDIDATRLKGGAVNVETTSGDLQLELDEQNDVRAKGTSSDVEVKAPAGDYKVHTETRSGDVENGLGNAPDGSHSIDASTVSGDVTLATR</sequence>
<dbReference type="PANTHER" id="PTHR34094:SF1">
    <property type="entry name" value="PROTEIN FAM185A"/>
    <property type="match status" value="1"/>
</dbReference>
<reference evidence="4 5" key="1">
    <citation type="journal article" date="2015" name="Stand. Genomic Sci.">
        <title>Genomic Encyclopedia of Bacterial and Archaeal Type Strains, Phase III: the genomes of soil and plant-associated and newly described type strains.</title>
        <authorList>
            <person name="Whitman W.B."/>
            <person name="Woyke T."/>
            <person name="Klenk H.P."/>
            <person name="Zhou Y."/>
            <person name="Lilburn T.G."/>
            <person name="Beck B.J."/>
            <person name="De Vos P."/>
            <person name="Vandamme P."/>
            <person name="Eisen J.A."/>
            <person name="Garrity G."/>
            <person name="Hugenholtz P."/>
            <person name="Kyrpides N.C."/>
        </authorList>
    </citation>
    <scope>NUCLEOTIDE SEQUENCE [LARGE SCALE GENOMIC DNA]</scope>
    <source>
        <strain evidence="4 5">VKM Ac-2538</strain>
    </source>
</reference>
<feature type="compositionally biased region" description="Polar residues" evidence="1">
    <location>
        <begin position="247"/>
        <end position="261"/>
    </location>
</feature>
<feature type="transmembrane region" description="Helical" evidence="2">
    <location>
        <begin position="12"/>
        <end position="29"/>
    </location>
</feature>
<organism evidence="4 5">
    <name type="scientific">Kribbella orskensis</name>
    <dbReference type="NCBI Taxonomy" id="2512216"/>
    <lineage>
        <taxon>Bacteria</taxon>
        <taxon>Bacillati</taxon>
        <taxon>Actinomycetota</taxon>
        <taxon>Actinomycetes</taxon>
        <taxon>Propionibacteriales</taxon>
        <taxon>Kribbellaceae</taxon>
        <taxon>Kribbella</taxon>
    </lineage>
</organism>
<gene>
    <name evidence="4" type="ORF">EV644_103642</name>
</gene>
<keyword evidence="2" id="KW-1133">Transmembrane helix</keyword>
<dbReference type="InterPro" id="IPR025164">
    <property type="entry name" value="Toastrack_DUF4097"/>
</dbReference>
<keyword evidence="2" id="KW-0812">Transmembrane</keyword>
<evidence type="ECO:0000256" key="1">
    <source>
        <dbReference type="SAM" id="MobiDB-lite"/>
    </source>
</evidence>
<dbReference type="PANTHER" id="PTHR34094">
    <property type="match status" value="1"/>
</dbReference>
<comment type="caution">
    <text evidence="4">The sequence shown here is derived from an EMBL/GenBank/DDBJ whole genome shotgun (WGS) entry which is preliminary data.</text>
</comment>
<keyword evidence="2" id="KW-0472">Membrane</keyword>
<protein>
    <submittedName>
        <fullName evidence="4">Adhesin</fullName>
    </submittedName>
</protein>
<feature type="region of interest" description="Disordered" evidence="1">
    <location>
        <begin position="225"/>
        <end position="261"/>
    </location>
</feature>
<evidence type="ECO:0000313" key="5">
    <source>
        <dbReference type="Proteomes" id="UP000295818"/>
    </source>
</evidence>
<dbReference type="Proteomes" id="UP000295818">
    <property type="component" value="Unassembled WGS sequence"/>
</dbReference>
<feature type="domain" description="DUF4097" evidence="3">
    <location>
        <begin position="45"/>
        <end position="258"/>
    </location>
</feature>
<evidence type="ECO:0000313" key="4">
    <source>
        <dbReference type="EMBL" id="TCO27938.1"/>
    </source>
</evidence>
<evidence type="ECO:0000259" key="3">
    <source>
        <dbReference type="Pfam" id="PF13349"/>
    </source>
</evidence>
<dbReference type="EMBL" id="SLWM01000003">
    <property type="protein sequence ID" value="TCO27938.1"/>
    <property type="molecule type" value="Genomic_DNA"/>
</dbReference>
<keyword evidence="5" id="KW-1185">Reference proteome</keyword>